<gene>
    <name evidence="10" type="ORF">CLODIP_2_CD05374</name>
</gene>
<evidence type="ECO:0000259" key="9">
    <source>
        <dbReference type="Pfam" id="PF00248"/>
    </source>
</evidence>
<accession>A0A8S1BWL7</accession>
<dbReference type="GO" id="GO:0035226">
    <property type="term" value="F:glutamate-cysteine ligase catalytic subunit binding"/>
    <property type="evidence" value="ECO:0007669"/>
    <property type="project" value="InterPro"/>
</dbReference>
<dbReference type="GO" id="GO:0006750">
    <property type="term" value="P:glutathione biosynthetic process"/>
    <property type="evidence" value="ECO:0007669"/>
    <property type="project" value="UniProtKB-KW"/>
</dbReference>
<protein>
    <recommendedName>
        <fullName evidence="7">GCS light chain</fullName>
    </recommendedName>
    <alternativeName>
        <fullName evidence="5">Gamma-ECS regulatory subunit</fullName>
    </alternativeName>
    <alternativeName>
        <fullName evidence="8">Gamma-glutamylcysteine synthetase regulatory subunit</fullName>
    </alternativeName>
    <alternativeName>
        <fullName evidence="6">Glutamate--cysteine ligase modifier subunit</fullName>
    </alternativeName>
</protein>
<keyword evidence="4" id="KW-0317">Glutathione biosynthesis</keyword>
<evidence type="ECO:0000313" key="11">
    <source>
        <dbReference type="Proteomes" id="UP000494165"/>
    </source>
</evidence>
<organism evidence="10 11">
    <name type="scientific">Cloeon dipterum</name>
    <dbReference type="NCBI Taxonomy" id="197152"/>
    <lineage>
        <taxon>Eukaryota</taxon>
        <taxon>Metazoa</taxon>
        <taxon>Ecdysozoa</taxon>
        <taxon>Arthropoda</taxon>
        <taxon>Hexapoda</taxon>
        <taxon>Insecta</taxon>
        <taxon>Pterygota</taxon>
        <taxon>Palaeoptera</taxon>
        <taxon>Ephemeroptera</taxon>
        <taxon>Pisciforma</taxon>
        <taxon>Baetidae</taxon>
        <taxon>Cloeon</taxon>
    </lineage>
</organism>
<proteinExistence type="inferred from homology"/>
<keyword evidence="11" id="KW-1185">Reference proteome</keyword>
<comment type="caution">
    <text evidence="10">The sequence shown here is derived from an EMBL/GenBank/DDBJ whole genome shotgun (WGS) entry which is preliminary data.</text>
</comment>
<dbReference type="PANTHER" id="PTHR13295">
    <property type="entry name" value="GLUTAMATE CYSTEINE LIGASE REGULATORY SUBUNIT"/>
    <property type="match status" value="1"/>
</dbReference>
<dbReference type="GO" id="GO:0017109">
    <property type="term" value="C:glutamate-cysteine ligase complex"/>
    <property type="evidence" value="ECO:0007669"/>
    <property type="project" value="TreeGrafter"/>
</dbReference>
<dbReference type="InterPro" id="IPR032963">
    <property type="entry name" value="Gclm"/>
</dbReference>
<dbReference type="EMBL" id="CADEPI010000001">
    <property type="protein sequence ID" value="CAB3359287.1"/>
    <property type="molecule type" value="Genomic_DNA"/>
</dbReference>
<dbReference type="GO" id="GO:0030234">
    <property type="term" value="F:enzyme regulator activity"/>
    <property type="evidence" value="ECO:0007669"/>
    <property type="project" value="TreeGrafter"/>
</dbReference>
<dbReference type="PANTHER" id="PTHR13295:SF4">
    <property type="entry name" value="GLUTAMATE--CYSTEINE LIGASE REGULATORY SUBUNIT"/>
    <property type="match status" value="1"/>
</dbReference>
<sequence length="239" mass="26490">MAPNFSKEAKHLIIHTGNILNLNELKRKVGQNLSEEVRPIIIPHRRFFVLTGFASMYSQIVESIKITLNGWSSSNNNVAGDSNVVIGGQERLLNAEEERKDLKISLKMFLPVCAPSDDLLISKALDTITKELDTPHVETLVLSQARRQVEGIEGEQQLTQLEPFWKQIESEIESGRILSAGVSDIDTESFVALHTNAKVKPGIVQINLATCCVVPPALQSFAKENNVQLLTHNDPIGIY</sequence>
<comment type="subunit">
    <text evidence="3">Heterodimer of a catalytic heavy chain and a regulatory light chain.</text>
</comment>
<dbReference type="InterPro" id="IPR023210">
    <property type="entry name" value="NADP_OxRdtase_dom"/>
</dbReference>
<evidence type="ECO:0000256" key="1">
    <source>
        <dbReference type="ARBA" id="ARBA00005006"/>
    </source>
</evidence>
<evidence type="ECO:0000256" key="6">
    <source>
        <dbReference type="ARBA" id="ARBA00031154"/>
    </source>
</evidence>
<comment type="similarity">
    <text evidence="2">Belongs to the aldo/keto reductase family. Glutamate--cysteine ligase light chain subfamily.</text>
</comment>
<dbReference type="OrthoDB" id="5596051at2759"/>
<name>A0A8S1BWL7_9INSE</name>
<evidence type="ECO:0000256" key="8">
    <source>
        <dbReference type="ARBA" id="ARBA00032926"/>
    </source>
</evidence>
<evidence type="ECO:0000256" key="5">
    <source>
        <dbReference type="ARBA" id="ARBA00030406"/>
    </source>
</evidence>
<dbReference type="AlphaFoldDB" id="A0A8S1BWL7"/>
<dbReference type="SUPFAM" id="SSF51430">
    <property type="entry name" value="NAD(P)-linked oxidoreductase"/>
    <property type="match status" value="1"/>
</dbReference>
<evidence type="ECO:0000256" key="7">
    <source>
        <dbReference type="ARBA" id="ARBA00031732"/>
    </source>
</evidence>
<reference evidence="10 11" key="1">
    <citation type="submission" date="2020-04" db="EMBL/GenBank/DDBJ databases">
        <authorList>
            <person name="Alioto T."/>
            <person name="Alioto T."/>
            <person name="Gomez Garrido J."/>
        </authorList>
    </citation>
    <scope>NUCLEOTIDE SEQUENCE [LARGE SCALE GENOMIC DNA]</scope>
</reference>
<evidence type="ECO:0000256" key="2">
    <source>
        <dbReference type="ARBA" id="ARBA00008612"/>
    </source>
</evidence>
<dbReference type="InterPro" id="IPR036812">
    <property type="entry name" value="NAD(P)_OxRdtase_dom_sf"/>
</dbReference>
<dbReference type="Pfam" id="PF00248">
    <property type="entry name" value="Aldo_ket_red"/>
    <property type="match status" value="1"/>
</dbReference>
<evidence type="ECO:0000256" key="3">
    <source>
        <dbReference type="ARBA" id="ARBA00011532"/>
    </source>
</evidence>
<feature type="domain" description="NADP-dependent oxidoreductase" evidence="9">
    <location>
        <begin position="92"/>
        <end position="231"/>
    </location>
</feature>
<comment type="pathway">
    <text evidence="1">Sulfur metabolism; glutathione biosynthesis; glutathione from L-cysteine and L-glutamate: step 1/2.</text>
</comment>
<dbReference type="Gene3D" id="3.20.20.100">
    <property type="entry name" value="NADP-dependent oxidoreductase domain"/>
    <property type="match status" value="1"/>
</dbReference>
<evidence type="ECO:0000256" key="4">
    <source>
        <dbReference type="ARBA" id="ARBA00022684"/>
    </source>
</evidence>
<dbReference type="Proteomes" id="UP000494165">
    <property type="component" value="Unassembled WGS sequence"/>
</dbReference>
<evidence type="ECO:0000313" key="10">
    <source>
        <dbReference type="EMBL" id="CAB3359287.1"/>
    </source>
</evidence>